<accession>A0A933W7P6</accession>
<evidence type="ECO:0000313" key="1">
    <source>
        <dbReference type="EMBL" id="MBI5168672.1"/>
    </source>
</evidence>
<evidence type="ECO:0000313" key="2">
    <source>
        <dbReference type="Proteomes" id="UP000696931"/>
    </source>
</evidence>
<dbReference type="AlphaFoldDB" id="A0A933W7P6"/>
<sequence length="148" mass="15730">MGEVNKVVARFLDGSTLKGTTEDFSPLRPSFHLHSVGESSSREIHCAKLKAVFFVKDLAGDPTRKDLPGFPPTSAAGQGKRIAVQFRDGEILCGTTLAYSAERTGFFIAPADDKGNNIRVYVLKHAATKIAVGAPADALAQMAQARAA</sequence>
<reference evidence="1" key="1">
    <citation type="submission" date="2020-07" db="EMBL/GenBank/DDBJ databases">
        <title>Huge and variable diversity of episymbiotic CPR bacteria and DPANN archaea in groundwater ecosystems.</title>
        <authorList>
            <person name="He C.Y."/>
            <person name="Keren R."/>
            <person name="Whittaker M."/>
            <person name="Farag I.F."/>
            <person name="Doudna J."/>
            <person name="Cate J.H.D."/>
            <person name="Banfield J.F."/>
        </authorList>
    </citation>
    <scope>NUCLEOTIDE SEQUENCE</scope>
    <source>
        <strain evidence="1">NC_groundwater_1813_Pr3_B-0.1um_71_17</strain>
    </source>
</reference>
<protein>
    <submittedName>
        <fullName evidence="1">Uncharacterized protein</fullName>
    </submittedName>
</protein>
<gene>
    <name evidence="1" type="ORF">HZA61_04205</name>
</gene>
<dbReference type="Proteomes" id="UP000696931">
    <property type="component" value="Unassembled WGS sequence"/>
</dbReference>
<dbReference type="EMBL" id="JACRIW010000032">
    <property type="protein sequence ID" value="MBI5168672.1"/>
    <property type="molecule type" value="Genomic_DNA"/>
</dbReference>
<dbReference type="InterPro" id="IPR054251">
    <property type="entry name" value="DUF6982"/>
</dbReference>
<dbReference type="Pfam" id="PF22478">
    <property type="entry name" value="DUF6982"/>
    <property type="match status" value="1"/>
</dbReference>
<comment type="caution">
    <text evidence="1">The sequence shown here is derived from an EMBL/GenBank/DDBJ whole genome shotgun (WGS) entry which is preliminary data.</text>
</comment>
<name>A0A933W7P6_UNCEI</name>
<organism evidence="1 2">
    <name type="scientific">Eiseniibacteriota bacterium</name>
    <dbReference type="NCBI Taxonomy" id="2212470"/>
    <lineage>
        <taxon>Bacteria</taxon>
        <taxon>Candidatus Eiseniibacteriota</taxon>
    </lineage>
</organism>
<proteinExistence type="predicted"/>